<keyword evidence="5 10" id="KW-0732">Signal</keyword>
<dbReference type="AlphaFoldDB" id="A0A0K8SWX9"/>
<feature type="transmembrane region" description="Helical" evidence="9">
    <location>
        <begin position="192"/>
        <end position="211"/>
    </location>
</feature>
<evidence type="ECO:0000256" key="10">
    <source>
        <dbReference type="SAM" id="SignalP"/>
    </source>
</evidence>
<evidence type="ECO:0000256" key="8">
    <source>
        <dbReference type="ARBA" id="ARBA00023136"/>
    </source>
</evidence>
<dbReference type="GO" id="GO:0072546">
    <property type="term" value="C:EMC complex"/>
    <property type="evidence" value="ECO:0007669"/>
    <property type="project" value="TreeGrafter"/>
</dbReference>
<protein>
    <recommendedName>
        <fullName evidence="3">ER membrane protein complex subunit 10</fullName>
    </recommendedName>
</protein>
<dbReference type="PANTHER" id="PTHR21397:SF4">
    <property type="entry name" value="ER MEMBRANE PROTEIN COMPLEX SUBUNIT 10"/>
    <property type="match status" value="1"/>
</dbReference>
<feature type="chain" id="PRO_5015042101" description="ER membrane protein complex subunit 10" evidence="10">
    <location>
        <begin position="19"/>
        <end position="217"/>
    </location>
</feature>
<dbReference type="PANTHER" id="PTHR21397">
    <property type="entry name" value="CHROMATIN COMPLEXES SUBUNIT BAP18-RELATED"/>
    <property type="match status" value="1"/>
</dbReference>
<keyword evidence="6" id="KW-0256">Endoplasmic reticulum</keyword>
<evidence type="ECO:0000313" key="11">
    <source>
        <dbReference type="EMBL" id="JAG57400.1"/>
    </source>
</evidence>
<name>A0A0K8SWX9_LYGHE</name>
<dbReference type="EMBL" id="GBRD01001515">
    <property type="protein sequence ID" value="JAG64306.1"/>
    <property type="molecule type" value="Transcribed_RNA"/>
</dbReference>
<evidence type="ECO:0000256" key="7">
    <source>
        <dbReference type="ARBA" id="ARBA00022989"/>
    </source>
</evidence>
<dbReference type="EMBL" id="GBRD01017649">
    <property type="protein sequence ID" value="JAG48178.1"/>
    <property type="molecule type" value="Transcribed_RNA"/>
</dbReference>
<evidence type="ECO:0000256" key="3">
    <source>
        <dbReference type="ARBA" id="ARBA00020105"/>
    </source>
</evidence>
<dbReference type="Pfam" id="PF21203">
    <property type="entry name" value="ECM10"/>
    <property type="match status" value="1"/>
</dbReference>
<evidence type="ECO:0000256" key="4">
    <source>
        <dbReference type="ARBA" id="ARBA00022692"/>
    </source>
</evidence>
<reference evidence="12" key="2">
    <citation type="journal article" date="2016" name="Gigascience">
        <title>De novo construction of an expanded transcriptome assembly for the western tarnished plant bug, Lygus hesperus.</title>
        <authorList>
            <person name="Tassone E.E."/>
            <person name="Geib S.M."/>
            <person name="Hall B."/>
            <person name="Fabrick J.A."/>
            <person name="Brent C.S."/>
            <person name="Hull J.J."/>
        </authorList>
    </citation>
    <scope>NUCLEOTIDE SEQUENCE</scope>
</reference>
<evidence type="ECO:0000256" key="1">
    <source>
        <dbReference type="ARBA" id="ARBA00004115"/>
    </source>
</evidence>
<feature type="signal peptide" evidence="10">
    <location>
        <begin position="1"/>
        <end position="18"/>
    </location>
</feature>
<dbReference type="EMBL" id="GBRD01017650">
    <property type="protein sequence ID" value="JAG48177.1"/>
    <property type="molecule type" value="Transcribed_RNA"/>
</dbReference>
<dbReference type="EMBL" id="GBRD01008421">
    <property type="protein sequence ID" value="JAG57400.1"/>
    <property type="molecule type" value="Transcribed_RNA"/>
</dbReference>
<proteinExistence type="inferred from homology"/>
<organism evidence="11">
    <name type="scientific">Lygus hesperus</name>
    <name type="common">Western plant bug</name>
    <dbReference type="NCBI Taxonomy" id="30085"/>
    <lineage>
        <taxon>Eukaryota</taxon>
        <taxon>Metazoa</taxon>
        <taxon>Ecdysozoa</taxon>
        <taxon>Arthropoda</taxon>
        <taxon>Hexapoda</taxon>
        <taxon>Insecta</taxon>
        <taxon>Pterygota</taxon>
        <taxon>Neoptera</taxon>
        <taxon>Paraneoptera</taxon>
        <taxon>Hemiptera</taxon>
        <taxon>Heteroptera</taxon>
        <taxon>Panheteroptera</taxon>
        <taxon>Cimicomorpha</taxon>
        <taxon>Miridae</taxon>
        <taxon>Mirini</taxon>
        <taxon>Lygus</taxon>
    </lineage>
</organism>
<keyword evidence="7 9" id="KW-1133">Transmembrane helix</keyword>
<sequence>MFSLCLNILLSVVAVVTTQDMEYDSPVSLTIYHALDGQHWYEAGKTNLHNLNPGKISVPVSAMNKEISQALLGKCKEDEFMHIKTVIQTAVSKELEFLSFAKSCAFLQSPALLNVNVDHAGSIVSTSLSPSVNMGSIDEIIKPSTLDVNYVFKHPEIGPMPDTATYINRLDKEREAKERGSTQDNRSFFAKYWMYIVPVVLFVLLSGSANADASSGR</sequence>
<dbReference type="CDD" id="cd22209">
    <property type="entry name" value="EMC10"/>
    <property type="match status" value="1"/>
</dbReference>
<keyword evidence="4 9" id="KW-0812">Transmembrane</keyword>
<evidence type="ECO:0000256" key="2">
    <source>
        <dbReference type="ARBA" id="ARBA00007695"/>
    </source>
</evidence>
<accession>A0A0K8SWX9</accession>
<evidence type="ECO:0000256" key="6">
    <source>
        <dbReference type="ARBA" id="ARBA00022824"/>
    </source>
</evidence>
<dbReference type="EMBL" id="GDHC01019138">
    <property type="protein sequence ID" value="JAP99490.1"/>
    <property type="molecule type" value="Transcribed_RNA"/>
</dbReference>
<dbReference type="EMBL" id="GBRD01001516">
    <property type="protein sequence ID" value="JAG64305.1"/>
    <property type="molecule type" value="Transcribed_RNA"/>
</dbReference>
<evidence type="ECO:0000256" key="9">
    <source>
        <dbReference type="SAM" id="Phobius"/>
    </source>
</evidence>
<evidence type="ECO:0000256" key="5">
    <source>
        <dbReference type="ARBA" id="ARBA00022729"/>
    </source>
</evidence>
<comment type="subcellular location">
    <subcellularLocation>
        <location evidence="1">Endoplasmic reticulum membrane</location>
        <topology evidence="1">Single-pass type I membrane protein</topology>
    </subcellularLocation>
</comment>
<keyword evidence="8 9" id="KW-0472">Membrane</keyword>
<comment type="similarity">
    <text evidence="2">Belongs to the EMC10 family.</text>
</comment>
<evidence type="ECO:0000313" key="12">
    <source>
        <dbReference type="EMBL" id="JAP99490.1"/>
    </source>
</evidence>
<gene>
    <name evidence="12" type="primary">INM02</name>
    <name evidence="12" type="ORF">g.86201</name>
</gene>
<reference evidence="11" key="1">
    <citation type="submission" date="2014-09" db="EMBL/GenBank/DDBJ databases">
        <authorList>
            <person name="Magalhaes I.L.F."/>
            <person name="Oliveira U."/>
            <person name="Santos F.R."/>
            <person name="Vidigal T.H.D.A."/>
            <person name="Brescovit A.D."/>
            <person name="Santos A.J."/>
        </authorList>
    </citation>
    <scope>NUCLEOTIDE SEQUENCE</scope>
</reference>